<dbReference type="Proteomes" id="UP001165460">
    <property type="component" value="Unassembled WGS sequence"/>
</dbReference>
<feature type="chain" id="PRO_5046191004" description="Glycine zipper family protein" evidence="2">
    <location>
        <begin position="20"/>
        <end position="168"/>
    </location>
</feature>
<evidence type="ECO:0000256" key="1">
    <source>
        <dbReference type="SAM" id="Phobius"/>
    </source>
</evidence>
<evidence type="ECO:0008006" key="5">
    <source>
        <dbReference type="Google" id="ProtNLM"/>
    </source>
</evidence>
<accession>A0ABS9ZXH7</accession>
<comment type="caution">
    <text evidence="3">The sequence shown here is derived from an EMBL/GenBank/DDBJ whole genome shotgun (WGS) entry which is preliminary data.</text>
</comment>
<keyword evidence="2" id="KW-0732">Signal</keyword>
<dbReference type="RefSeq" id="WP_243361972.1">
    <property type="nucleotide sequence ID" value="NZ_JALGBH010000002.1"/>
</dbReference>
<keyword evidence="1" id="KW-0472">Membrane</keyword>
<feature type="signal peptide" evidence="2">
    <location>
        <begin position="1"/>
        <end position="19"/>
    </location>
</feature>
<feature type="transmembrane region" description="Helical" evidence="1">
    <location>
        <begin position="110"/>
        <end position="132"/>
    </location>
</feature>
<dbReference type="PROSITE" id="PS51257">
    <property type="entry name" value="PROKAR_LIPOPROTEIN"/>
    <property type="match status" value="1"/>
</dbReference>
<protein>
    <recommendedName>
        <fullName evidence="5">Glycine zipper family protein</fullName>
    </recommendedName>
</protein>
<reference evidence="3" key="1">
    <citation type="submission" date="2022-03" db="EMBL/GenBank/DDBJ databases">
        <authorList>
            <person name="Woo C.Y."/>
        </authorList>
    </citation>
    <scope>NUCLEOTIDE SEQUENCE</scope>
    <source>
        <strain evidence="3">CYS-01</strain>
    </source>
</reference>
<keyword evidence="1" id="KW-0812">Transmembrane</keyword>
<sequence>MKTFLIAFALILIGCSLKAQQNWEVKVSTYSYKPVWGRLKKVNTEGIGIEDKKGNYYIFRPTEIRSVKIKEKGLGFGEAVGGGTLLGLGIGISVWSLDKEGNNTGSMAKLTAALTATGAVAGGLVGGVAVLIRKGFTLKVKGNPDYFNANYNRLEPYVDRTEIKYVSY</sequence>
<evidence type="ECO:0000256" key="2">
    <source>
        <dbReference type="SAM" id="SignalP"/>
    </source>
</evidence>
<evidence type="ECO:0000313" key="4">
    <source>
        <dbReference type="Proteomes" id="UP001165460"/>
    </source>
</evidence>
<evidence type="ECO:0000313" key="3">
    <source>
        <dbReference type="EMBL" id="MCJ0742999.1"/>
    </source>
</evidence>
<dbReference type="EMBL" id="JALGBH010000002">
    <property type="protein sequence ID" value="MCJ0742999.1"/>
    <property type="molecule type" value="Genomic_DNA"/>
</dbReference>
<keyword evidence="4" id="KW-1185">Reference proteome</keyword>
<organism evidence="3 4">
    <name type="scientific">Pedobacter montanisoli</name>
    <dbReference type="NCBI Taxonomy" id="2923277"/>
    <lineage>
        <taxon>Bacteria</taxon>
        <taxon>Pseudomonadati</taxon>
        <taxon>Bacteroidota</taxon>
        <taxon>Sphingobacteriia</taxon>
        <taxon>Sphingobacteriales</taxon>
        <taxon>Sphingobacteriaceae</taxon>
        <taxon>Pedobacter</taxon>
    </lineage>
</organism>
<proteinExistence type="predicted"/>
<name>A0ABS9ZXH7_9SPHI</name>
<keyword evidence="1" id="KW-1133">Transmembrane helix</keyword>
<gene>
    <name evidence="3" type="ORF">MMF97_09780</name>
</gene>